<dbReference type="Gene3D" id="2.60.120.380">
    <property type="match status" value="5"/>
</dbReference>
<name>F2UR06_SALR5</name>
<dbReference type="SUPFAM" id="SSF55486">
    <property type="entry name" value="Metalloproteases ('zincins'), catalytic domain"/>
    <property type="match status" value="1"/>
</dbReference>
<proteinExistence type="predicted"/>
<dbReference type="InParanoid" id="F2UR06"/>
<organism evidence="4">
    <name type="scientific">Salpingoeca rosetta (strain ATCC 50818 / BSB-021)</name>
    <dbReference type="NCBI Taxonomy" id="946362"/>
    <lineage>
        <taxon>Eukaryota</taxon>
        <taxon>Choanoflagellata</taxon>
        <taxon>Craspedida</taxon>
        <taxon>Salpingoecidae</taxon>
        <taxon>Salpingoeca</taxon>
    </lineage>
</organism>
<sequence length="1137" mass="117820">MAAALMRGTAVVALATLMMVLSSSTSMSPILMAAAHEEEASSTATPTQPSAGGAKPSVLTTANLREMAPEAYDQYMKLAPEAKAHASAKLDRLRLPAHDGQSLKFAHTGEMYIVDKFPVPEPVSQDEAHERGRRFISDRPPTAYDANGLPIYHSRPGMRNTIVLDFDGHVVTDSESAWGAFDALPFDPSNDGITFSAYEQSLIALIWARVAEDYAPFLVDVTTEPVTVQNRTILHMLITSATQRSGNPMPESDGGGVAFVDIFDSDNTVYYSPALVFYDHLDDGHNAYVADAGSHEIGHNLGLGHDGYFDQEYSDGFAGSTTENSWGPIMGAPYDRAISQWSNGQYSGATNIQDDVAIITDQFGSVADEAGDTAATAAQVTVNTSQAAVAGDSVGFTASGVIATRTDADWWAVVLDANGGIIVTAVPWYASQDNPGNNLDIKLTLYDTDGTTVLASSNPSGTSTAQIDRGALPAGTYFLAVEGAGDPAVFTSDYGSIGQYELDGIIANAADAAAITSTVATTTPVTFACTPDGYEPNNDATKATPLTLAQGSGNASLTYSTEVGGTVCRGDVDFFTLDVCAGGVLNVSVLFTHSVGDIDAALFSGHSLDAIDFAASANDQEDLSFANPYATNLSVSVSVFGYDGAVAPYTLRVLLDCNATANGASGNCMPDAFEPNDDLSAATELDIVGGMSGVISASVCSRDVDAYSVDVCAHGTITASILFDGSQADLDMVLLDASGDTVDTSESTGDRERVQTTDTTGVASVHYVVVYPYSPLDVGAYQLRVDVACPGDNTTMMSCANDLDEPNDTPDTATSVTTVGGVANFNATLCGGSDSDVDVYAVDMCAGAGGRGSVLVKVRFDMYDQQSGSLIDVTGGSNSNATVNVTLIDGGRRATGSMLTPNVVYILYDSPSVGERVYVSVSGAGSAVTGNTTITYSMQVVLNCSATCGADDYEYNDTPETAAPIPVGVTSISAHVCGPVNERDAMDDQDFYLLPACGTGLITVKVLFDHDTAGDLDIVLFSPNGDVAASSDSTTDNERVRVYADAATDGGGGRYMLLVHGYDLSVGARVPYTINLELLCSGLGGSTTTAATTTTTTKATSAAAAATPALAVVNSAVGGGVLAMMTAVVAFHMGIVV</sequence>
<dbReference type="EMBL" id="GL832990">
    <property type="protein sequence ID" value="EGD80061.1"/>
    <property type="molecule type" value="Genomic_DNA"/>
</dbReference>
<keyword evidence="4" id="KW-1185">Reference proteome</keyword>
<reference evidence="3" key="1">
    <citation type="submission" date="2009-08" db="EMBL/GenBank/DDBJ databases">
        <title>Annotation of Salpingoeca rosetta.</title>
        <authorList>
            <consortium name="The Broad Institute Genome Sequencing Platform"/>
            <person name="Russ C."/>
            <person name="Cuomo C."/>
            <person name="Burger G."/>
            <person name="Gray M.W."/>
            <person name="Holland P.W.H."/>
            <person name="King N."/>
            <person name="Lang F.B.F."/>
            <person name="Roger A.J."/>
            <person name="Ruiz-Trillo I."/>
            <person name="Young S.K."/>
            <person name="Zeng Q."/>
            <person name="Gargeya S."/>
            <person name="Alvarado L."/>
            <person name="Berlin A."/>
            <person name="Chapman S.B."/>
            <person name="Chen Z."/>
            <person name="Freedman E."/>
            <person name="Gellesch M."/>
            <person name="Goldberg J."/>
            <person name="Griggs A."/>
            <person name="Gujja S."/>
            <person name="Heilman E."/>
            <person name="Heiman D."/>
            <person name="Howarth C."/>
            <person name="Mehta T."/>
            <person name="Neiman D."/>
            <person name="Pearson M."/>
            <person name="Roberts A."/>
            <person name="Saif S."/>
            <person name="Shea T."/>
            <person name="Shenoy N."/>
            <person name="Sisk P."/>
            <person name="Stolte C."/>
            <person name="Sykes S."/>
            <person name="White J."/>
            <person name="Yandava C."/>
            <person name="Haas B."/>
            <person name="Nusbaum C."/>
            <person name="Birren B."/>
        </authorList>
    </citation>
    <scope>NUCLEOTIDE SEQUENCE [LARGE SCALE GENOMIC DNA]</scope>
    <source>
        <strain evidence="3">ATCC 50818</strain>
    </source>
</reference>
<dbReference type="eggNOG" id="ENOG502SCG5">
    <property type="taxonomic scope" value="Eukaryota"/>
</dbReference>
<dbReference type="Proteomes" id="UP000007799">
    <property type="component" value="Unassembled WGS sequence"/>
</dbReference>
<accession>F2UR06</accession>
<evidence type="ECO:0000313" key="3">
    <source>
        <dbReference type="EMBL" id="EGD80061.1"/>
    </source>
</evidence>
<dbReference type="AlphaFoldDB" id="F2UR06"/>
<protein>
    <submittedName>
        <fullName evidence="3">Uncharacterized protein</fullName>
    </submittedName>
</protein>
<evidence type="ECO:0000313" key="4">
    <source>
        <dbReference type="Proteomes" id="UP000007799"/>
    </source>
</evidence>
<gene>
    <name evidence="3" type="ORF">PTSG_10336</name>
</gene>
<feature type="signal peptide" evidence="2">
    <location>
        <begin position="1"/>
        <end position="26"/>
    </location>
</feature>
<dbReference type="KEGG" id="sre:PTSG_10336"/>
<dbReference type="RefSeq" id="XP_004988386.1">
    <property type="nucleotide sequence ID" value="XM_004988329.1"/>
</dbReference>
<evidence type="ECO:0000256" key="1">
    <source>
        <dbReference type="SAM" id="MobiDB-lite"/>
    </source>
</evidence>
<feature type="chain" id="PRO_5003287951" evidence="2">
    <location>
        <begin position="27"/>
        <end position="1137"/>
    </location>
</feature>
<feature type="region of interest" description="Disordered" evidence="1">
    <location>
        <begin position="37"/>
        <end position="56"/>
    </location>
</feature>
<dbReference type="GeneID" id="16068915"/>
<dbReference type="OrthoDB" id="495350at2759"/>
<keyword evidence="2" id="KW-0732">Signal</keyword>
<evidence type="ECO:0000256" key="2">
    <source>
        <dbReference type="SAM" id="SignalP"/>
    </source>
</evidence>